<dbReference type="InterPro" id="IPR035890">
    <property type="entry name" value="Anti-sigma-28_factor_FlgM_sf"/>
</dbReference>
<evidence type="ECO:0000313" key="11">
    <source>
        <dbReference type="EMBL" id="QEI07224.1"/>
    </source>
</evidence>
<organism evidence="11 12">
    <name type="scientific">Pigmentiphaga aceris</name>
    <dbReference type="NCBI Taxonomy" id="1940612"/>
    <lineage>
        <taxon>Bacteria</taxon>
        <taxon>Pseudomonadati</taxon>
        <taxon>Pseudomonadota</taxon>
        <taxon>Betaproteobacteria</taxon>
        <taxon>Burkholderiales</taxon>
        <taxon>Alcaligenaceae</taxon>
        <taxon>Pigmentiphaga</taxon>
    </lineage>
</organism>
<dbReference type="SUPFAM" id="SSF101498">
    <property type="entry name" value="Anti-sigma factor FlgM"/>
    <property type="match status" value="1"/>
</dbReference>
<comment type="function">
    <text evidence="7">Responsible for the coupling of flagellin expression to flagellar assembly by preventing expression of the flagellin genes when a component of the middle class of proteins is defective. It negatively regulates flagellar genes by inhibiting the activity of FliA by directly binding to FliA.</text>
</comment>
<evidence type="ECO:0000256" key="8">
    <source>
        <dbReference type="ARBA" id="ARBA00030117"/>
    </source>
</evidence>
<dbReference type="AlphaFoldDB" id="A0A5C0B021"/>
<accession>A0A5C0B021</accession>
<feature type="region of interest" description="Disordered" evidence="9">
    <location>
        <begin position="1"/>
        <end position="59"/>
    </location>
</feature>
<evidence type="ECO:0000313" key="12">
    <source>
        <dbReference type="Proteomes" id="UP000325161"/>
    </source>
</evidence>
<keyword evidence="5" id="KW-0805">Transcription regulation</keyword>
<feature type="compositionally biased region" description="Polar residues" evidence="9">
    <location>
        <begin position="1"/>
        <end position="30"/>
    </location>
</feature>
<keyword evidence="11" id="KW-0282">Flagellum</keyword>
<dbReference type="GO" id="GO:0045892">
    <property type="term" value="P:negative regulation of DNA-templated transcription"/>
    <property type="evidence" value="ECO:0007669"/>
    <property type="project" value="InterPro"/>
</dbReference>
<dbReference type="InterPro" id="IPR007412">
    <property type="entry name" value="FlgM"/>
</dbReference>
<feature type="compositionally biased region" description="Low complexity" evidence="9">
    <location>
        <begin position="31"/>
        <end position="48"/>
    </location>
</feature>
<keyword evidence="3" id="KW-0678">Repressor</keyword>
<evidence type="ECO:0000256" key="1">
    <source>
        <dbReference type="ARBA" id="ARBA00005322"/>
    </source>
</evidence>
<keyword evidence="11" id="KW-0969">Cilium</keyword>
<feature type="domain" description="Anti-sigma-28 factor FlgM C-terminal" evidence="10">
    <location>
        <begin position="41"/>
        <end position="87"/>
    </location>
</feature>
<dbReference type="OrthoDB" id="5298032at2"/>
<evidence type="ECO:0000256" key="9">
    <source>
        <dbReference type="SAM" id="MobiDB-lite"/>
    </source>
</evidence>
<sequence length="97" mass="10369">MKITQNGTDPLRPSSNAQAGTRVRQTNEQGAPSGVSASSSSIQLSAASRETQGSEAPFNAAHVEEIKQAIRDGKFKVNAEAVADKFLQIERELITSR</sequence>
<keyword evidence="11" id="KW-0966">Cell projection</keyword>
<keyword evidence="4" id="KW-1005">Bacterial flagellum biogenesis</keyword>
<keyword evidence="6" id="KW-0804">Transcription</keyword>
<evidence type="ECO:0000259" key="10">
    <source>
        <dbReference type="Pfam" id="PF04316"/>
    </source>
</evidence>
<evidence type="ECO:0000256" key="7">
    <source>
        <dbReference type="ARBA" id="ARBA00024739"/>
    </source>
</evidence>
<dbReference type="NCBIfam" id="TIGR03824">
    <property type="entry name" value="FlgM_jcvi"/>
    <property type="match status" value="1"/>
</dbReference>
<evidence type="ECO:0000256" key="6">
    <source>
        <dbReference type="ARBA" id="ARBA00023163"/>
    </source>
</evidence>
<reference evidence="11 12" key="1">
    <citation type="submission" date="2019-08" db="EMBL/GenBank/DDBJ databases">
        <title>Amphibian skin-associated Pigmentiphaga: genome sequence and occurrence across geography and hosts.</title>
        <authorList>
            <person name="Bletz M.C."/>
            <person name="Bunk B."/>
            <person name="Sproeer C."/>
            <person name="Biwer P."/>
            <person name="Reiter S."/>
            <person name="Rabemananjara F.C.E."/>
            <person name="Schulz S."/>
            <person name="Overmann J."/>
            <person name="Vences M."/>
        </authorList>
    </citation>
    <scope>NUCLEOTIDE SEQUENCE [LARGE SCALE GENOMIC DNA]</scope>
    <source>
        <strain evidence="11 12">Mada1488</strain>
    </source>
</reference>
<dbReference type="Proteomes" id="UP000325161">
    <property type="component" value="Chromosome"/>
</dbReference>
<evidence type="ECO:0000256" key="5">
    <source>
        <dbReference type="ARBA" id="ARBA00023015"/>
    </source>
</evidence>
<protein>
    <recommendedName>
        <fullName evidence="2">Negative regulator of flagellin synthesis</fullName>
    </recommendedName>
    <alternativeName>
        <fullName evidence="8">Anti-sigma-28 factor</fullName>
    </alternativeName>
</protein>
<dbReference type="KEGG" id="pacr:FXN63_16270"/>
<dbReference type="InterPro" id="IPR031316">
    <property type="entry name" value="FlgM_C"/>
</dbReference>
<dbReference type="GO" id="GO:0044781">
    <property type="term" value="P:bacterial-type flagellum organization"/>
    <property type="evidence" value="ECO:0007669"/>
    <property type="project" value="UniProtKB-KW"/>
</dbReference>
<name>A0A5C0B021_9BURK</name>
<keyword evidence="12" id="KW-1185">Reference proteome</keyword>
<evidence type="ECO:0000256" key="4">
    <source>
        <dbReference type="ARBA" id="ARBA00022795"/>
    </source>
</evidence>
<evidence type="ECO:0000256" key="3">
    <source>
        <dbReference type="ARBA" id="ARBA00022491"/>
    </source>
</evidence>
<dbReference type="RefSeq" id="WP_148816271.1">
    <property type="nucleotide sequence ID" value="NZ_CP043046.1"/>
</dbReference>
<dbReference type="Pfam" id="PF04316">
    <property type="entry name" value="FlgM"/>
    <property type="match status" value="1"/>
</dbReference>
<comment type="similarity">
    <text evidence="1">Belongs to the FlgM family.</text>
</comment>
<dbReference type="EMBL" id="CP043046">
    <property type="protein sequence ID" value="QEI07224.1"/>
    <property type="molecule type" value="Genomic_DNA"/>
</dbReference>
<gene>
    <name evidence="11" type="primary">flgM</name>
    <name evidence="11" type="ORF">FXN63_16270</name>
</gene>
<proteinExistence type="inferred from homology"/>
<evidence type="ECO:0000256" key="2">
    <source>
        <dbReference type="ARBA" id="ARBA00017823"/>
    </source>
</evidence>